<dbReference type="InterPro" id="IPR009339">
    <property type="entry name" value="DUF998"/>
</dbReference>
<evidence type="ECO:0000313" key="3">
    <source>
        <dbReference type="Proteomes" id="UP000635565"/>
    </source>
</evidence>
<dbReference type="RefSeq" id="WP_201363318.1">
    <property type="nucleotide sequence ID" value="NZ_BNJJ01000010.1"/>
</dbReference>
<dbReference type="Proteomes" id="UP000635565">
    <property type="component" value="Unassembled WGS sequence"/>
</dbReference>
<sequence length="232" mass="25413">MTTMATERESTQPGAASLTRILLLCGAIAGPLFLFIVLIQDYTRPGFDPRLEPLSLLSLGDWGWVQIVNFALAGVLNLLYAVGLWRRLHPGRAGTWGPILIGAYGLGLILVSVFRTDPSNGFPPGVTAATHPSWHGAIHALGGLFVFVMLAAALAVFVRLFLAWKQRWWAFYCLASAVLILFIFFTGFTNAAFMARTLRLATFIGWMAASMIAIKILYTPATTDERKHDIVS</sequence>
<evidence type="ECO:0000313" key="2">
    <source>
        <dbReference type="EMBL" id="GHO85674.1"/>
    </source>
</evidence>
<keyword evidence="1" id="KW-0472">Membrane</keyword>
<dbReference type="Pfam" id="PF06197">
    <property type="entry name" value="DUF998"/>
    <property type="match status" value="1"/>
</dbReference>
<evidence type="ECO:0008006" key="4">
    <source>
        <dbReference type="Google" id="ProtNLM"/>
    </source>
</evidence>
<feature type="transmembrane region" description="Helical" evidence="1">
    <location>
        <begin position="134"/>
        <end position="162"/>
    </location>
</feature>
<organism evidence="2 3">
    <name type="scientific">Dictyobacter formicarum</name>
    <dbReference type="NCBI Taxonomy" id="2778368"/>
    <lineage>
        <taxon>Bacteria</taxon>
        <taxon>Bacillati</taxon>
        <taxon>Chloroflexota</taxon>
        <taxon>Ktedonobacteria</taxon>
        <taxon>Ktedonobacterales</taxon>
        <taxon>Dictyobacteraceae</taxon>
        <taxon>Dictyobacter</taxon>
    </lineage>
</organism>
<feature type="transmembrane region" description="Helical" evidence="1">
    <location>
        <begin position="95"/>
        <end position="114"/>
    </location>
</feature>
<reference evidence="2 3" key="1">
    <citation type="journal article" date="2021" name="Int. J. Syst. Evol. Microbiol.">
        <title>Reticulibacter mediterranei gen. nov., sp. nov., within the new family Reticulibacteraceae fam. nov., and Ktedonospora formicarum gen. nov., sp. nov., Ktedonobacter robiniae sp. nov., Dictyobacter formicarum sp. nov. and Dictyobacter arantiisoli sp. nov., belonging to the class Ktedonobacteria.</title>
        <authorList>
            <person name="Yabe S."/>
            <person name="Zheng Y."/>
            <person name="Wang C.M."/>
            <person name="Sakai Y."/>
            <person name="Abe K."/>
            <person name="Yokota A."/>
            <person name="Donadio S."/>
            <person name="Cavaletti L."/>
            <person name="Monciardini P."/>
        </authorList>
    </citation>
    <scope>NUCLEOTIDE SEQUENCE [LARGE SCALE GENOMIC DNA]</scope>
    <source>
        <strain evidence="2 3">SOSP1-9</strain>
    </source>
</reference>
<feature type="transmembrane region" description="Helical" evidence="1">
    <location>
        <begin position="169"/>
        <end position="188"/>
    </location>
</feature>
<accession>A0ABQ3VJ07</accession>
<feature type="transmembrane region" description="Helical" evidence="1">
    <location>
        <begin position="21"/>
        <end position="42"/>
    </location>
</feature>
<feature type="transmembrane region" description="Helical" evidence="1">
    <location>
        <begin position="62"/>
        <end position="83"/>
    </location>
</feature>
<keyword evidence="1" id="KW-0812">Transmembrane</keyword>
<keyword evidence="1" id="KW-1133">Transmembrane helix</keyword>
<name>A0ABQ3VJ07_9CHLR</name>
<keyword evidence="3" id="KW-1185">Reference proteome</keyword>
<comment type="caution">
    <text evidence="2">The sequence shown here is derived from an EMBL/GenBank/DDBJ whole genome shotgun (WGS) entry which is preliminary data.</text>
</comment>
<evidence type="ECO:0000256" key="1">
    <source>
        <dbReference type="SAM" id="Phobius"/>
    </source>
</evidence>
<gene>
    <name evidence="2" type="ORF">KSZ_36800</name>
</gene>
<feature type="transmembrane region" description="Helical" evidence="1">
    <location>
        <begin position="200"/>
        <end position="218"/>
    </location>
</feature>
<protein>
    <recommendedName>
        <fullName evidence="4">DUF998 domain-containing protein</fullName>
    </recommendedName>
</protein>
<proteinExistence type="predicted"/>
<dbReference type="EMBL" id="BNJJ01000010">
    <property type="protein sequence ID" value="GHO85674.1"/>
    <property type="molecule type" value="Genomic_DNA"/>
</dbReference>